<dbReference type="AlphaFoldDB" id="A0A811G9Q6"/>
<gene>
    <name evidence="1" type="ORF">SFB21_0404</name>
</gene>
<dbReference type="EMBL" id="CADDTS010000007">
    <property type="protein sequence ID" value="CAB1208433.1"/>
    <property type="molecule type" value="Genomic_DNA"/>
</dbReference>
<name>A0A811G9Q6_9GAMM</name>
<reference evidence="1 2" key="1">
    <citation type="submission" date="2020-02" db="EMBL/GenBank/DDBJ databases">
        <authorList>
            <person name="Chaudhuri R."/>
        </authorList>
    </citation>
    <scope>NUCLEOTIDE SEQUENCE [LARGE SCALE GENOMIC DNA]</scope>
    <source>
        <strain evidence="1">SFB21</strain>
    </source>
</reference>
<comment type="caution">
    <text evidence="1">The sequence shown here is derived from an EMBL/GenBank/DDBJ whole genome shotgun (WGS) entry which is preliminary data.</text>
</comment>
<evidence type="ECO:0000313" key="2">
    <source>
        <dbReference type="Proteomes" id="UP000489961"/>
    </source>
</evidence>
<dbReference type="RefSeq" id="WP_174558401.1">
    <property type="nucleotide sequence ID" value="NZ_CADDTS010000007.1"/>
</dbReference>
<accession>A0A811G9Q6</accession>
<dbReference type="Proteomes" id="UP000489961">
    <property type="component" value="Unassembled WGS sequence"/>
</dbReference>
<proteinExistence type="predicted"/>
<organism evidence="1 2">
    <name type="scientific">Acinetobacter bouvetii</name>
    <dbReference type="NCBI Taxonomy" id="202951"/>
    <lineage>
        <taxon>Bacteria</taxon>
        <taxon>Pseudomonadati</taxon>
        <taxon>Pseudomonadota</taxon>
        <taxon>Gammaproteobacteria</taxon>
        <taxon>Moraxellales</taxon>
        <taxon>Moraxellaceae</taxon>
        <taxon>Acinetobacter</taxon>
    </lineage>
</organism>
<evidence type="ECO:0000313" key="1">
    <source>
        <dbReference type="EMBL" id="CAB1208433.1"/>
    </source>
</evidence>
<protein>
    <submittedName>
        <fullName evidence="1">Uncharacterized protein</fullName>
    </submittedName>
</protein>
<sequence length="129" mass="14458">MSFLHIIALFVTLGLLSGCTTYSTTSIEQRDAYLQKFLGESSQHIQANLHLSELGYQQVHPPIVDSNSITYTVMRPVTIPVPMAQTRPGAVPIQVTPRAESYDVNLQCKIIYRLEHNIAKSVYYTGRTC</sequence>